<dbReference type="InterPro" id="IPR000847">
    <property type="entry name" value="LysR_HTH_N"/>
</dbReference>
<dbReference type="PANTHER" id="PTHR30537:SF5">
    <property type="entry name" value="HTH-TYPE TRANSCRIPTIONAL ACTIVATOR TTDR-RELATED"/>
    <property type="match status" value="1"/>
</dbReference>
<dbReference type="FunFam" id="1.10.10.10:FF:000001">
    <property type="entry name" value="LysR family transcriptional regulator"/>
    <property type="match status" value="1"/>
</dbReference>
<evidence type="ECO:0000313" key="6">
    <source>
        <dbReference type="EMBL" id="UTZ29718.1"/>
    </source>
</evidence>
<evidence type="ECO:0000256" key="4">
    <source>
        <dbReference type="ARBA" id="ARBA00023163"/>
    </source>
</evidence>
<organism evidence="6 7">
    <name type="scientific">Vibrio campbellii</name>
    <dbReference type="NCBI Taxonomy" id="680"/>
    <lineage>
        <taxon>Bacteria</taxon>
        <taxon>Pseudomonadati</taxon>
        <taxon>Pseudomonadota</taxon>
        <taxon>Gammaproteobacteria</taxon>
        <taxon>Vibrionales</taxon>
        <taxon>Vibrionaceae</taxon>
        <taxon>Vibrio</taxon>
    </lineage>
</organism>
<dbReference type="Pfam" id="PF03466">
    <property type="entry name" value="LysR_substrate"/>
    <property type="match status" value="1"/>
</dbReference>
<dbReference type="AlphaFoldDB" id="A0AAE9N6Q2"/>
<dbReference type="GO" id="GO:0043565">
    <property type="term" value="F:sequence-specific DNA binding"/>
    <property type="evidence" value="ECO:0007669"/>
    <property type="project" value="TreeGrafter"/>
</dbReference>
<evidence type="ECO:0000259" key="5">
    <source>
        <dbReference type="PROSITE" id="PS50931"/>
    </source>
</evidence>
<evidence type="ECO:0000256" key="1">
    <source>
        <dbReference type="ARBA" id="ARBA00009437"/>
    </source>
</evidence>
<dbReference type="Pfam" id="PF00126">
    <property type="entry name" value="HTH_1"/>
    <property type="match status" value="1"/>
</dbReference>
<evidence type="ECO:0000256" key="2">
    <source>
        <dbReference type="ARBA" id="ARBA00023015"/>
    </source>
</evidence>
<proteinExistence type="inferred from homology"/>
<comment type="similarity">
    <text evidence="1">Belongs to the LysR transcriptional regulatory family.</text>
</comment>
<gene>
    <name evidence="6" type="ORF">HB761_24425</name>
</gene>
<dbReference type="InterPro" id="IPR005119">
    <property type="entry name" value="LysR_subst-bd"/>
</dbReference>
<dbReference type="GO" id="GO:0003700">
    <property type="term" value="F:DNA-binding transcription factor activity"/>
    <property type="evidence" value="ECO:0007669"/>
    <property type="project" value="InterPro"/>
</dbReference>
<protein>
    <submittedName>
        <fullName evidence="6">LysR family transcriptional regulator</fullName>
    </submittedName>
</protein>
<evidence type="ECO:0000313" key="7">
    <source>
        <dbReference type="Proteomes" id="UP001058687"/>
    </source>
</evidence>
<dbReference type="Gene3D" id="3.40.190.290">
    <property type="match status" value="1"/>
</dbReference>
<dbReference type="InterPro" id="IPR036390">
    <property type="entry name" value="WH_DNA-bd_sf"/>
</dbReference>
<keyword evidence="4" id="KW-0804">Transcription</keyword>
<dbReference type="GO" id="GO:0006351">
    <property type="term" value="P:DNA-templated transcription"/>
    <property type="evidence" value="ECO:0007669"/>
    <property type="project" value="TreeGrafter"/>
</dbReference>
<dbReference type="CDD" id="cd08422">
    <property type="entry name" value="PBP2_CrgA_like"/>
    <property type="match status" value="1"/>
</dbReference>
<sequence length="295" mass="33254">MSIFLGITEFVAVAETQGFSTAGRHLGIATSQISRRVSELERRLGVALVARTTRKVRLTDAGHSYYEYCKKIIEQIDTANEVVTEGKARLSGTLRISAGGDFAENHVIPALMDFVSEHPDLELDIDFNTKVIDFIDDGYDFAIRFGSLPDSNLIARKLSDHLYAAAASPDYLNKFGRPTSPRDLARHKCITTTYNRWTFQDKGEDINISVKGQVRANNVKTLVNACKKGLGVLYLPKSIFSEELKNKQLEPILTPYWKNRGSTWIVYSERKFLPLKSRLAIEYLVSKFSNTQEHL</sequence>
<dbReference type="RefSeq" id="WP_255942864.1">
    <property type="nucleotide sequence ID" value="NZ_CP050468.1"/>
</dbReference>
<dbReference type="SUPFAM" id="SSF46785">
    <property type="entry name" value="Winged helix' DNA-binding domain"/>
    <property type="match status" value="1"/>
</dbReference>
<dbReference type="InterPro" id="IPR036388">
    <property type="entry name" value="WH-like_DNA-bd_sf"/>
</dbReference>
<name>A0AAE9N6Q2_9VIBR</name>
<feature type="domain" description="HTH lysR-type" evidence="5">
    <location>
        <begin position="10"/>
        <end position="59"/>
    </location>
</feature>
<dbReference type="PROSITE" id="PS50931">
    <property type="entry name" value="HTH_LYSR"/>
    <property type="match status" value="1"/>
</dbReference>
<evidence type="ECO:0000256" key="3">
    <source>
        <dbReference type="ARBA" id="ARBA00023125"/>
    </source>
</evidence>
<reference evidence="6" key="1">
    <citation type="submission" date="2020-03" db="EMBL/GenBank/DDBJ databases">
        <title>Five strains of Vibrio campbellii isolated from Mariana Trench.</title>
        <authorList>
            <person name="Liang J."/>
            <person name="Zhang X.-H."/>
        </authorList>
    </citation>
    <scope>NUCLEOTIDE SEQUENCE</scope>
    <source>
        <strain evidence="6">LJC014</strain>
    </source>
</reference>
<dbReference type="Proteomes" id="UP001058687">
    <property type="component" value="Chromosome 2"/>
</dbReference>
<keyword evidence="2" id="KW-0805">Transcription regulation</keyword>
<dbReference type="SUPFAM" id="SSF53850">
    <property type="entry name" value="Periplasmic binding protein-like II"/>
    <property type="match status" value="1"/>
</dbReference>
<dbReference type="Gene3D" id="1.10.10.10">
    <property type="entry name" value="Winged helix-like DNA-binding domain superfamily/Winged helix DNA-binding domain"/>
    <property type="match status" value="1"/>
</dbReference>
<dbReference type="InterPro" id="IPR058163">
    <property type="entry name" value="LysR-type_TF_proteobact-type"/>
</dbReference>
<dbReference type="PANTHER" id="PTHR30537">
    <property type="entry name" value="HTH-TYPE TRANSCRIPTIONAL REGULATOR"/>
    <property type="match status" value="1"/>
</dbReference>
<accession>A0AAE9N6Q2</accession>
<keyword evidence="3" id="KW-0238">DNA-binding</keyword>
<dbReference type="EMBL" id="CP050468">
    <property type="protein sequence ID" value="UTZ29718.1"/>
    <property type="molecule type" value="Genomic_DNA"/>
</dbReference>